<keyword evidence="3" id="KW-1185">Reference proteome</keyword>
<organism evidence="2 3">
    <name type="scientific">Actinomadura harenae</name>
    <dbReference type="NCBI Taxonomy" id="2483351"/>
    <lineage>
        <taxon>Bacteria</taxon>
        <taxon>Bacillati</taxon>
        <taxon>Actinomycetota</taxon>
        <taxon>Actinomycetes</taxon>
        <taxon>Streptosporangiales</taxon>
        <taxon>Thermomonosporaceae</taxon>
        <taxon>Actinomadura</taxon>
    </lineage>
</organism>
<evidence type="ECO:0000313" key="2">
    <source>
        <dbReference type="EMBL" id="RMI31551.1"/>
    </source>
</evidence>
<feature type="region of interest" description="Disordered" evidence="1">
    <location>
        <begin position="1"/>
        <end position="68"/>
    </location>
</feature>
<reference evidence="2 3" key="1">
    <citation type="submission" date="2018-10" db="EMBL/GenBank/DDBJ databases">
        <title>Isolation from soil.</title>
        <authorList>
            <person name="Hu J."/>
        </authorList>
    </citation>
    <scope>NUCLEOTIDE SEQUENCE [LARGE SCALE GENOMIC DNA]</scope>
    <source>
        <strain evidence="2 3">NEAU-Ht49</strain>
    </source>
</reference>
<evidence type="ECO:0000256" key="1">
    <source>
        <dbReference type="SAM" id="MobiDB-lite"/>
    </source>
</evidence>
<dbReference type="Proteomes" id="UP000282674">
    <property type="component" value="Unassembled WGS sequence"/>
</dbReference>
<dbReference type="SUPFAM" id="SSF53474">
    <property type="entry name" value="alpha/beta-Hydrolases"/>
    <property type="match status" value="1"/>
</dbReference>
<evidence type="ECO:0000313" key="3">
    <source>
        <dbReference type="Proteomes" id="UP000282674"/>
    </source>
</evidence>
<protein>
    <recommendedName>
        <fullName evidence="4">Alpha/beta hydrolase</fullName>
    </recommendedName>
</protein>
<evidence type="ECO:0008006" key="4">
    <source>
        <dbReference type="Google" id="ProtNLM"/>
    </source>
</evidence>
<dbReference type="EMBL" id="RFFG01000211">
    <property type="protein sequence ID" value="RMI31551.1"/>
    <property type="molecule type" value="Genomic_DNA"/>
</dbReference>
<dbReference type="InterPro" id="IPR029058">
    <property type="entry name" value="AB_hydrolase_fold"/>
</dbReference>
<accession>A0A3M2L1U0</accession>
<comment type="caution">
    <text evidence="2">The sequence shown here is derived from an EMBL/GenBank/DDBJ whole genome shotgun (WGS) entry which is preliminary data.</text>
</comment>
<proteinExistence type="predicted"/>
<sequence>MTAHPAGPDPRLRPTGPDDPMSTAPDEPGGGPAASSARPQVPATGLARRAESTPAPADATRPAEPLWPVRGTAAGLGYVALPPTAVDARASGPTELIVAWPGFDPPRTAAAMATAVPMTGVPTWRVFLDLPHRDDPSSVLPTGLDSQGFLTDAGVTAFGASVEQAAALLPAVLDDLRRDLDVPVAPVALAGFSAGAAAVLLTLARQTVQVSTAALVAPVVSPARLAMSVEKRAGRERSWSPAADELAERLDFAVQVGRVAGAGAALLLIGGARDRIVPPAEVTALHDLLAHCGAPAVEAATFRMGHALAAAPGTEARAPITEAVRVDGVLTDWFRERLAEPTTPAAPPVSLHLTGSSSA</sequence>
<dbReference type="AlphaFoldDB" id="A0A3M2L1U0"/>
<dbReference type="RefSeq" id="WP_122200097.1">
    <property type="nucleotide sequence ID" value="NZ_JBHSKC010000009.1"/>
</dbReference>
<dbReference type="OrthoDB" id="6059224at2"/>
<gene>
    <name evidence="2" type="ORF">EBO15_42525</name>
</gene>
<name>A0A3M2L1U0_9ACTN</name>
<dbReference type="Gene3D" id="3.40.50.1820">
    <property type="entry name" value="alpha/beta hydrolase"/>
    <property type="match status" value="1"/>
</dbReference>